<evidence type="ECO:0000256" key="1">
    <source>
        <dbReference type="SAM" id="MobiDB-lite"/>
    </source>
</evidence>
<feature type="compositionally biased region" description="Basic residues" evidence="1">
    <location>
        <begin position="130"/>
        <end position="143"/>
    </location>
</feature>
<organism evidence="2 3">
    <name type="scientific">Blastomyces silverae</name>
    <dbReference type="NCBI Taxonomy" id="2060906"/>
    <lineage>
        <taxon>Eukaryota</taxon>
        <taxon>Fungi</taxon>
        <taxon>Dikarya</taxon>
        <taxon>Ascomycota</taxon>
        <taxon>Pezizomycotina</taxon>
        <taxon>Eurotiomycetes</taxon>
        <taxon>Eurotiomycetidae</taxon>
        <taxon>Onygenales</taxon>
        <taxon>Ajellomycetaceae</taxon>
        <taxon>Blastomyces</taxon>
    </lineage>
</organism>
<dbReference type="GO" id="GO:0003725">
    <property type="term" value="F:double-stranded RNA binding"/>
    <property type="evidence" value="ECO:0007669"/>
    <property type="project" value="InterPro"/>
</dbReference>
<feature type="compositionally biased region" description="Basic and acidic residues" evidence="1">
    <location>
        <begin position="99"/>
        <end position="129"/>
    </location>
</feature>
<keyword evidence="3" id="KW-1185">Reference proteome</keyword>
<feature type="compositionally biased region" description="Low complexity" evidence="1">
    <location>
        <begin position="147"/>
        <end position="157"/>
    </location>
</feature>
<dbReference type="GO" id="GO:0019901">
    <property type="term" value="F:protein kinase binding"/>
    <property type="evidence" value="ECO:0007669"/>
    <property type="project" value="TreeGrafter"/>
</dbReference>
<dbReference type="GO" id="GO:0005730">
    <property type="term" value="C:nucleolus"/>
    <property type="evidence" value="ECO:0007669"/>
    <property type="project" value="TreeGrafter"/>
</dbReference>
<evidence type="ECO:0008006" key="4">
    <source>
        <dbReference type="Google" id="ProtNLM"/>
    </source>
</evidence>
<name>A0A0H1BAL0_9EURO</name>
<feature type="compositionally biased region" description="Polar residues" evidence="1">
    <location>
        <begin position="29"/>
        <end position="38"/>
    </location>
</feature>
<dbReference type="Proteomes" id="UP000053573">
    <property type="component" value="Unassembled WGS sequence"/>
</dbReference>
<dbReference type="PANTHER" id="PTHR13507">
    <property type="entry name" value="PRKR-INTERACTING PROTEIN 1"/>
    <property type="match status" value="1"/>
</dbReference>
<dbReference type="PANTHER" id="PTHR13507:SF0">
    <property type="entry name" value="PRKR-INTERACTING PROTEIN 1"/>
    <property type="match status" value="1"/>
</dbReference>
<gene>
    <name evidence="2" type="ORF">EMPG_16165</name>
</gene>
<evidence type="ECO:0000313" key="2">
    <source>
        <dbReference type="EMBL" id="KLJ08395.1"/>
    </source>
</evidence>
<dbReference type="STRING" id="2060906.A0A0H1BAL0"/>
<feature type="region of interest" description="Disordered" evidence="1">
    <location>
        <begin position="1"/>
        <end position="81"/>
    </location>
</feature>
<protein>
    <recommendedName>
        <fullName evidence="4">PRKR-interacting protein 1</fullName>
    </recommendedName>
</protein>
<proteinExistence type="predicted"/>
<dbReference type="EMBL" id="LDEV01002603">
    <property type="protein sequence ID" value="KLJ08395.1"/>
    <property type="molecule type" value="Genomic_DNA"/>
</dbReference>
<sequence length="202" mass="22386">MSEPIPESIPTSQDPRSKRPLKRRALTPVSEQATQIQSLFKDPSKDIHIPAPSKPRTSASLAPPPEIVANVQGSSAGAGSGEFHVYKASRRREYERLKLMDHELKVEQADETFERRMEEARRKDEEKTEKNRRKREKKKKAKEKKSAAAPSAAGPDAEMPRERNGERNANGGVDGSENKVSGAENVTDGPREGLGVIIHDDD</sequence>
<dbReference type="AlphaFoldDB" id="A0A0H1BAL0"/>
<dbReference type="GO" id="GO:0004860">
    <property type="term" value="F:protein kinase inhibitor activity"/>
    <property type="evidence" value="ECO:0007669"/>
    <property type="project" value="TreeGrafter"/>
</dbReference>
<comment type="caution">
    <text evidence="2">The sequence shown here is derived from an EMBL/GenBank/DDBJ whole genome shotgun (WGS) entry which is preliminary data.</text>
</comment>
<dbReference type="Pfam" id="PF06658">
    <property type="entry name" value="DUF1168"/>
    <property type="match status" value="1"/>
</dbReference>
<reference evidence="3" key="1">
    <citation type="journal article" date="2015" name="PLoS Genet.">
        <title>The dynamic genome and transcriptome of the human fungal pathogen Blastomyces and close relative Emmonsia.</title>
        <authorList>
            <person name="Munoz J.F."/>
            <person name="Gauthier G.M."/>
            <person name="Desjardins C.A."/>
            <person name="Gallo J.E."/>
            <person name="Holder J."/>
            <person name="Sullivan T.D."/>
            <person name="Marty A.J."/>
            <person name="Carmen J.C."/>
            <person name="Chen Z."/>
            <person name="Ding L."/>
            <person name="Gujja S."/>
            <person name="Magrini V."/>
            <person name="Misas E."/>
            <person name="Mitreva M."/>
            <person name="Priest M."/>
            <person name="Saif S."/>
            <person name="Whiston E.A."/>
            <person name="Young S."/>
            <person name="Zeng Q."/>
            <person name="Goldman W.E."/>
            <person name="Mardis E.R."/>
            <person name="Taylor J.W."/>
            <person name="McEwen J.G."/>
            <person name="Clay O.K."/>
            <person name="Klein B.S."/>
            <person name="Cuomo C.A."/>
        </authorList>
    </citation>
    <scope>NUCLEOTIDE SEQUENCE [LARGE SCALE GENOMIC DNA]</scope>
    <source>
        <strain evidence="3">UAMH 139</strain>
    </source>
</reference>
<evidence type="ECO:0000313" key="3">
    <source>
        <dbReference type="Proteomes" id="UP000053573"/>
    </source>
</evidence>
<dbReference type="InterPro" id="IPR009548">
    <property type="entry name" value="Prkrip1"/>
</dbReference>
<feature type="region of interest" description="Disordered" evidence="1">
    <location>
        <begin position="99"/>
        <end position="202"/>
    </location>
</feature>
<dbReference type="OrthoDB" id="10067079at2759"/>
<accession>A0A0H1BAL0</accession>